<reference evidence="1" key="1">
    <citation type="submission" date="2020-11" db="EMBL/GenBank/DDBJ databases">
        <authorList>
            <person name="Whiteford S."/>
        </authorList>
    </citation>
    <scope>NUCLEOTIDE SEQUENCE</scope>
</reference>
<sequence>MIHYEKIAAAVLAMQCMGYFRIWGAVAKESVASIRYGFRAIYDPSGSTCLVKSKRMARIRRNLQYWWDWLEDRTAGSCSSLCNQFARGVWSMLGAVTPDSFDTLHSYTNTFQMPFVTPWFPEKVS</sequence>
<proteinExistence type="predicted"/>
<name>A0A8S4GAU0_PLUXY</name>
<accession>A0A8S4GAU0</accession>
<comment type="caution">
    <text evidence="1">The sequence shown here is derived from an EMBL/GenBank/DDBJ whole genome shotgun (WGS) entry which is preliminary data.</text>
</comment>
<evidence type="ECO:0000313" key="1">
    <source>
        <dbReference type="EMBL" id="CAG9136032.1"/>
    </source>
</evidence>
<dbReference type="EMBL" id="CAJHNJ030000122">
    <property type="protein sequence ID" value="CAG9136032.1"/>
    <property type="molecule type" value="Genomic_DNA"/>
</dbReference>
<keyword evidence="2" id="KW-1185">Reference proteome</keyword>
<evidence type="ECO:0000313" key="2">
    <source>
        <dbReference type="Proteomes" id="UP000653454"/>
    </source>
</evidence>
<dbReference type="AlphaFoldDB" id="A0A8S4GAU0"/>
<dbReference type="Proteomes" id="UP000653454">
    <property type="component" value="Unassembled WGS sequence"/>
</dbReference>
<protein>
    <submittedName>
        <fullName evidence="1">(diamondback moth) hypothetical protein</fullName>
    </submittedName>
</protein>
<organism evidence="1 2">
    <name type="scientific">Plutella xylostella</name>
    <name type="common">Diamondback moth</name>
    <name type="synonym">Plutella maculipennis</name>
    <dbReference type="NCBI Taxonomy" id="51655"/>
    <lineage>
        <taxon>Eukaryota</taxon>
        <taxon>Metazoa</taxon>
        <taxon>Ecdysozoa</taxon>
        <taxon>Arthropoda</taxon>
        <taxon>Hexapoda</taxon>
        <taxon>Insecta</taxon>
        <taxon>Pterygota</taxon>
        <taxon>Neoptera</taxon>
        <taxon>Endopterygota</taxon>
        <taxon>Lepidoptera</taxon>
        <taxon>Glossata</taxon>
        <taxon>Ditrysia</taxon>
        <taxon>Yponomeutoidea</taxon>
        <taxon>Plutellidae</taxon>
        <taxon>Plutella</taxon>
    </lineage>
</organism>
<dbReference type="Gene3D" id="3.40.50.2300">
    <property type="match status" value="1"/>
</dbReference>
<gene>
    <name evidence="1" type="ORF">PLXY2_LOCUS14281</name>
</gene>